<feature type="non-terminal residue" evidence="2">
    <location>
        <position position="59"/>
    </location>
</feature>
<feature type="transmembrane region" description="Helical" evidence="1">
    <location>
        <begin position="27"/>
        <end position="46"/>
    </location>
</feature>
<dbReference type="OrthoDB" id="18139at2759"/>
<organism evidence="2 3">
    <name type="scientific">Lunasporangiospora selenospora</name>
    <dbReference type="NCBI Taxonomy" id="979761"/>
    <lineage>
        <taxon>Eukaryota</taxon>
        <taxon>Fungi</taxon>
        <taxon>Fungi incertae sedis</taxon>
        <taxon>Mucoromycota</taxon>
        <taxon>Mortierellomycotina</taxon>
        <taxon>Mortierellomycetes</taxon>
        <taxon>Mortierellales</taxon>
        <taxon>Mortierellaceae</taxon>
        <taxon>Lunasporangiospora</taxon>
    </lineage>
</organism>
<name>A0A9P6EQC0_9FUNG</name>
<dbReference type="InterPro" id="IPR012098">
    <property type="entry name" value="SND3_fun"/>
</dbReference>
<comment type="caution">
    <text evidence="2">The sequence shown here is derived from an EMBL/GenBank/DDBJ whole genome shotgun (WGS) entry which is preliminary data.</text>
</comment>
<proteinExistence type="predicted"/>
<dbReference type="EMBL" id="JAABOA010008490">
    <property type="protein sequence ID" value="KAF9534101.1"/>
    <property type="molecule type" value="Genomic_DNA"/>
</dbReference>
<feature type="non-terminal residue" evidence="2">
    <location>
        <position position="1"/>
    </location>
</feature>
<dbReference type="Pfam" id="PF10032">
    <property type="entry name" value="Pho88"/>
    <property type="match status" value="1"/>
</dbReference>
<dbReference type="Proteomes" id="UP000780801">
    <property type="component" value="Unassembled WGS sequence"/>
</dbReference>
<keyword evidence="1" id="KW-1133">Transmembrane helix</keyword>
<evidence type="ECO:0000313" key="3">
    <source>
        <dbReference type="Proteomes" id="UP000780801"/>
    </source>
</evidence>
<protein>
    <submittedName>
        <fullName evidence="2">Uncharacterized protein</fullName>
    </submittedName>
</protein>
<gene>
    <name evidence="2" type="ORF">BGW38_010468</name>
</gene>
<reference evidence="2" key="1">
    <citation type="journal article" date="2020" name="Fungal Divers.">
        <title>Resolving the Mortierellaceae phylogeny through synthesis of multi-gene phylogenetics and phylogenomics.</title>
        <authorList>
            <person name="Vandepol N."/>
            <person name="Liber J."/>
            <person name="Desiro A."/>
            <person name="Na H."/>
            <person name="Kennedy M."/>
            <person name="Barry K."/>
            <person name="Grigoriev I.V."/>
            <person name="Miller A.N."/>
            <person name="O'Donnell K."/>
            <person name="Stajich J.E."/>
            <person name="Bonito G."/>
        </authorList>
    </citation>
    <scope>NUCLEOTIDE SEQUENCE</scope>
    <source>
        <strain evidence="2">KOD1015</strain>
    </source>
</reference>
<evidence type="ECO:0000256" key="1">
    <source>
        <dbReference type="SAM" id="Phobius"/>
    </source>
</evidence>
<keyword evidence="1" id="KW-0812">Transmembrane</keyword>
<keyword evidence="1" id="KW-0472">Membrane</keyword>
<sequence>LLNMALVMGSMQVTNRLDLEDTKTKQIILGAYVTAQAIVIGVAFLIDSRIKAKKDTTVL</sequence>
<keyword evidence="3" id="KW-1185">Reference proteome</keyword>
<dbReference type="GO" id="GO:0045047">
    <property type="term" value="P:protein targeting to ER"/>
    <property type="evidence" value="ECO:0007669"/>
    <property type="project" value="InterPro"/>
</dbReference>
<accession>A0A9P6EQC0</accession>
<dbReference type="AlphaFoldDB" id="A0A9P6EQC0"/>
<evidence type="ECO:0000313" key="2">
    <source>
        <dbReference type="EMBL" id="KAF9534101.1"/>
    </source>
</evidence>
<dbReference type="GO" id="GO:0005783">
    <property type="term" value="C:endoplasmic reticulum"/>
    <property type="evidence" value="ECO:0007669"/>
    <property type="project" value="InterPro"/>
</dbReference>